<dbReference type="AlphaFoldDB" id="A0A165KUE0"/>
<dbReference type="Proteomes" id="UP000076727">
    <property type="component" value="Unassembled WGS sequence"/>
</dbReference>
<protein>
    <submittedName>
        <fullName evidence="1">Uncharacterized protein</fullName>
    </submittedName>
</protein>
<evidence type="ECO:0000313" key="2">
    <source>
        <dbReference type="Proteomes" id="UP000076727"/>
    </source>
</evidence>
<reference evidence="1 2" key="1">
    <citation type="journal article" date="2016" name="Mol. Biol. Evol.">
        <title>Comparative Genomics of Early-Diverging Mushroom-Forming Fungi Provides Insights into the Origins of Lignocellulose Decay Capabilities.</title>
        <authorList>
            <person name="Nagy L.G."/>
            <person name="Riley R."/>
            <person name="Tritt A."/>
            <person name="Adam C."/>
            <person name="Daum C."/>
            <person name="Floudas D."/>
            <person name="Sun H."/>
            <person name="Yadav J.S."/>
            <person name="Pangilinan J."/>
            <person name="Larsson K.H."/>
            <person name="Matsuura K."/>
            <person name="Barry K."/>
            <person name="Labutti K."/>
            <person name="Kuo R."/>
            <person name="Ohm R.A."/>
            <person name="Bhattacharya S.S."/>
            <person name="Shirouzu T."/>
            <person name="Yoshinaga Y."/>
            <person name="Martin F.M."/>
            <person name="Grigoriev I.V."/>
            <person name="Hibbett D.S."/>
        </authorList>
    </citation>
    <scope>NUCLEOTIDE SEQUENCE [LARGE SCALE GENOMIC DNA]</scope>
    <source>
        <strain evidence="1 2">L-15889</strain>
    </source>
</reference>
<organism evidence="1 2">
    <name type="scientific">Daedalea quercina L-15889</name>
    <dbReference type="NCBI Taxonomy" id="1314783"/>
    <lineage>
        <taxon>Eukaryota</taxon>
        <taxon>Fungi</taxon>
        <taxon>Dikarya</taxon>
        <taxon>Basidiomycota</taxon>
        <taxon>Agaricomycotina</taxon>
        <taxon>Agaricomycetes</taxon>
        <taxon>Polyporales</taxon>
        <taxon>Fomitopsis</taxon>
    </lineage>
</organism>
<dbReference type="EMBL" id="KV429170">
    <property type="protein sequence ID" value="KZT63595.1"/>
    <property type="molecule type" value="Genomic_DNA"/>
</dbReference>
<name>A0A165KUE0_9APHY</name>
<sequence length="104" mass="11770">MSVPRKTCARSRGRMLAGRSLPVSTEARTRSRIPIAFSHAGIVFTSRASAHGGRGRRRLRQVLLLVAWWYGGTSHHVRWSWYRTSPSMCRCTRTCSDCVCLECT</sequence>
<gene>
    <name evidence="1" type="ORF">DAEQUDRAFT_105040</name>
</gene>
<keyword evidence="2" id="KW-1185">Reference proteome</keyword>
<evidence type="ECO:0000313" key="1">
    <source>
        <dbReference type="EMBL" id="KZT63595.1"/>
    </source>
</evidence>
<proteinExistence type="predicted"/>
<accession>A0A165KUE0</accession>